<keyword evidence="7 8" id="KW-0472">Membrane</keyword>
<feature type="transmembrane region" description="Helical" evidence="8">
    <location>
        <begin position="129"/>
        <end position="151"/>
    </location>
</feature>
<keyword evidence="6 8" id="KW-1133">Transmembrane helix</keyword>
<evidence type="ECO:0000256" key="6">
    <source>
        <dbReference type="ARBA" id="ARBA00022989"/>
    </source>
</evidence>
<dbReference type="GO" id="GO:0033214">
    <property type="term" value="P:siderophore-iron import into cell"/>
    <property type="evidence" value="ECO:0007669"/>
    <property type="project" value="TreeGrafter"/>
</dbReference>
<feature type="transmembrane region" description="Helical" evidence="8">
    <location>
        <begin position="474"/>
        <end position="498"/>
    </location>
</feature>
<evidence type="ECO:0000256" key="1">
    <source>
        <dbReference type="ARBA" id="ARBA00004651"/>
    </source>
</evidence>
<dbReference type="EMBL" id="CP051167">
    <property type="protein sequence ID" value="QIZ73659.1"/>
    <property type="molecule type" value="Genomic_DNA"/>
</dbReference>
<feature type="transmembrane region" description="Helical" evidence="8">
    <location>
        <begin position="102"/>
        <end position="122"/>
    </location>
</feature>
<feature type="transmembrane region" description="Helical" evidence="8">
    <location>
        <begin position="328"/>
        <end position="350"/>
    </location>
</feature>
<accession>A0A6H1U7P4</accession>
<reference evidence="9 10" key="1">
    <citation type="submission" date="2020-04" db="EMBL/GenBank/DDBJ databases">
        <authorList>
            <person name="Basu S."/>
            <person name="Maruthanayagam V."/>
            <person name="Chakraborty S."/>
            <person name="Pramanik A."/>
            <person name="Mukherjee J."/>
            <person name="Brink B."/>
        </authorList>
    </citation>
    <scope>NUCLEOTIDE SEQUENCE [LARGE SCALE GENOMIC DNA]</scope>
    <source>
        <strain evidence="9 10">AP17</strain>
    </source>
</reference>
<comment type="similarity">
    <text evidence="2">Belongs to the binding-protein-dependent transport system permease family. FecCD subfamily.</text>
</comment>
<feature type="transmembrane region" description="Helical" evidence="8">
    <location>
        <begin position="386"/>
        <end position="404"/>
    </location>
</feature>
<dbReference type="KEGG" id="oxy:HCG48_08135"/>
<evidence type="ECO:0000256" key="5">
    <source>
        <dbReference type="ARBA" id="ARBA00022692"/>
    </source>
</evidence>
<feature type="transmembrane region" description="Helical" evidence="8">
    <location>
        <begin position="601"/>
        <end position="623"/>
    </location>
</feature>
<dbReference type="InterPro" id="IPR000522">
    <property type="entry name" value="ABC_transptr_permease_BtuC"/>
</dbReference>
<feature type="transmembrane region" description="Helical" evidence="8">
    <location>
        <begin position="416"/>
        <end position="434"/>
    </location>
</feature>
<feature type="transmembrane region" description="Helical" evidence="8">
    <location>
        <begin position="259"/>
        <end position="282"/>
    </location>
</feature>
<evidence type="ECO:0000313" key="10">
    <source>
        <dbReference type="Proteomes" id="UP000500857"/>
    </source>
</evidence>
<dbReference type="CDD" id="cd06550">
    <property type="entry name" value="TM_ABC_iron-siderophores_like"/>
    <property type="match status" value="2"/>
</dbReference>
<feature type="transmembrane region" description="Helical" evidence="8">
    <location>
        <begin position="75"/>
        <end position="96"/>
    </location>
</feature>
<name>A0A6H1U7P4_9CYAN</name>
<evidence type="ECO:0000256" key="4">
    <source>
        <dbReference type="ARBA" id="ARBA00022475"/>
    </source>
</evidence>
<dbReference type="SUPFAM" id="SSF81345">
    <property type="entry name" value="ABC transporter involved in vitamin B12 uptake, BtuC"/>
    <property type="match status" value="2"/>
</dbReference>
<evidence type="ECO:0000256" key="8">
    <source>
        <dbReference type="SAM" id="Phobius"/>
    </source>
</evidence>
<gene>
    <name evidence="9" type="ORF">HCG48_08135</name>
</gene>
<feature type="transmembrane region" description="Helical" evidence="8">
    <location>
        <begin position="45"/>
        <end position="63"/>
    </location>
</feature>
<organism evidence="9 10">
    <name type="scientific">Oxynema aestuarii AP17</name>
    <dbReference type="NCBI Taxonomy" id="2064643"/>
    <lineage>
        <taxon>Bacteria</taxon>
        <taxon>Bacillati</taxon>
        <taxon>Cyanobacteriota</taxon>
        <taxon>Cyanophyceae</taxon>
        <taxon>Oscillatoriophycideae</taxon>
        <taxon>Oscillatoriales</taxon>
        <taxon>Oscillatoriaceae</taxon>
        <taxon>Oxynema</taxon>
        <taxon>Oxynema aestuarii</taxon>
    </lineage>
</organism>
<feature type="transmembrane region" description="Helical" evidence="8">
    <location>
        <begin position="629"/>
        <end position="648"/>
    </location>
</feature>
<feature type="transmembrane region" description="Helical" evidence="8">
    <location>
        <begin position="362"/>
        <end position="379"/>
    </location>
</feature>
<evidence type="ECO:0000256" key="7">
    <source>
        <dbReference type="ARBA" id="ARBA00023136"/>
    </source>
</evidence>
<dbReference type="PANTHER" id="PTHR30472:SF37">
    <property type="entry name" value="FE(3+) DICITRATE TRANSPORT SYSTEM PERMEASE PROTEIN FECD-RELATED"/>
    <property type="match status" value="1"/>
</dbReference>
<keyword evidence="4" id="KW-1003">Cell membrane</keyword>
<keyword evidence="3" id="KW-0813">Transport</keyword>
<dbReference type="Proteomes" id="UP000500857">
    <property type="component" value="Chromosome"/>
</dbReference>
<dbReference type="InterPro" id="IPR037294">
    <property type="entry name" value="ABC_BtuC-like"/>
</dbReference>
<feature type="transmembrane region" description="Helical" evidence="8">
    <location>
        <begin position="221"/>
        <end position="247"/>
    </location>
</feature>
<keyword evidence="10" id="KW-1185">Reference proteome</keyword>
<evidence type="ECO:0000256" key="3">
    <source>
        <dbReference type="ARBA" id="ARBA00022448"/>
    </source>
</evidence>
<feature type="transmembrane region" description="Helical" evidence="8">
    <location>
        <begin position="441"/>
        <end position="462"/>
    </location>
</feature>
<feature type="transmembrane region" description="Helical" evidence="8">
    <location>
        <begin position="519"/>
        <end position="537"/>
    </location>
</feature>
<dbReference type="AlphaFoldDB" id="A0A6H1U7P4"/>
<evidence type="ECO:0000313" key="9">
    <source>
        <dbReference type="EMBL" id="QIZ73659.1"/>
    </source>
</evidence>
<dbReference type="FunFam" id="1.10.3470.10:FF:000001">
    <property type="entry name" value="Vitamin B12 ABC transporter permease BtuC"/>
    <property type="match status" value="1"/>
</dbReference>
<feature type="transmembrane region" description="Helical" evidence="8">
    <location>
        <begin position="557"/>
        <end position="589"/>
    </location>
</feature>
<comment type="subcellular location">
    <subcellularLocation>
        <location evidence="1">Cell membrane</location>
        <topology evidence="1">Multi-pass membrane protein</topology>
    </subcellularLocation>
</comment>
<proteinExistence type="inferred from homology"/>
<dbReference type="GO" id="GO:0022857">
    <property type="term" value="F:transmembrane transporter activity"/>
    <property type="evidence" value="ECO:0007669"/>
    <property type="project" value="InterPro"/>
</dbReference>
<dbReference type="Pfam" id="PF01032">
    <property type="entry name" value="FecCD"/>
    <property type="match status" value="2"/>
</dbReference>
<dbReference type="PANTHER" id="PTHR30472">
    <property type="entry name" value="FERRIC ENTEROBACTIN TRANSPORT SYSTEM PERMEASE PROTEIN"/>
    <property type="match status" value="1"/>
</dbReference>
<evidence type="ECO:0000256" key="2">
    <source>
        <dbReference type="ARBA" id="ARBA00007935"/>
    </source>
</evidence>
<protein>
    <submittedName>
        <fullName evidence="9">Iron ABC transporter permease</fullName>
    </submittedName>
</protein>
<dbReference type="GO" id="GO:0005886">
    <property type="term" value="C:plasma membrane"/>
    <property type="evidence" value="ECO:0007669"/>
    <property type="project" value="UniProtKB-SubCell"/>
</dbReference>
<keyword evidence="5 8" id="KW-0812">Transmembrane</keyword>
<sequence length="651" mass="67635">MLLAIAHLAQGEIEIDLLTVLGAVFAPDGSPNAQIVRSLRLPRSAIAVMTGAAWGMAGVLFQTVTRNPLSSAATLGINAGAYFSVTAALIFVPQWFDRSPVGVALAGGILAAALVYAIAAGVHLSPLRLTLSGVAVSLALASLTAILQVFYENQLSGIFLWGAGSLRQTDWSNAAYAAPRIAIPATFALLLSKNWDILLLGDDVARSLGQNLQKTRMICTAIAVFLAALSVSVVGPIGFIGIVAPHLVRLMGCRSHWTLLPAAAIWGAIVLVGADICALQFSAGFGEIPVGTTIPLVGAPFLIWLVGKNERLDRGSSPARSSSHQGRSYPYPALTLAAIGLIFVAAIASLSLGTLSSSPGKFLALIAGNASELYTWVVFELRLPRLVVSLLAGSSLAVSGLLLQSVVRNPIAGPEIVGITSGAGLGVCFILVLFPGASVEAVAIAAFVGAFAVFALIGAIAWRSNLSPTRLALVGIAVSAFCTAGINLLVVVAQLRVARALVWLAGSTYARNWEDIARLSPWPLVLLPLAWVFAPWLDLMALGEDLPRLLGVQLQKARALAISIAVALAAAAVSTVGTISFVGLVAPHIARLLVGSRHRQLVPLAALFGALLVAVADTLGRIVVAPAEIPSGLVTAAIGTPYFLWLLWRSR</sequence>
<dbReference type="Gene3D" id="1.10.3470.10">
    <property type="entry name" value="ABC transporter involved in vitamin B12 uptake, BtuC"/>
    <property type="match status" value="2"/>
</dbReference>
<feature type="transmembrane region" description="Helical" evidence="8">
    <location>
        <begin position="288"/>
        <end position="307"/>
    </location>
</feature>